<keyword evidence="1" id="KW-0732">Signal</keyword>
<feature type="chain" id="PRO_5020662157" evidence="1">
    <location>
        <begin position="24"/>
        <end position="219"/>
    </location>
</feature>
<protein>
    <submittedName>
        <fullName evidence="2">DUF3047 domain-containing protein</fullName>
    </submittedName>
</protein>
<accession>A0A4U7MSZ6</accession>
<dbReference type="OrthoDB" id="8443660at2"/>
<dbReference type="Pfam" id="PF11249">
    <property type="entry name" value="DUF3047"/>
    <property type="match status" value="1"/>
</dbReference>
<evidence type="ECO:0000256" key="1">
    <source>
        <dbReference type="SAM" id="SignalP"/>
    </source>
</evidence>
<reference evidence="2 3" key="1">
    <citation type="submission" date="2019-04" db="EMBL/GenBank/DDBJ databases">
        <title>Genome sequence of Pelagicola litoralis CL-ES2.</title>
        <authorList>
            <person name="Cao J."/>
        </authorList>
    </citation>
    <scope>NUCLEOTIDE SEQUENCE [LARGE SCALE GENOMIC DNA]</scope>
    <source>
        <strain evidence="2 3">CL-ES2</strain>
    </source>
</reference>
<feature type="signal peptide" evidence="1">
    <location>
        <begin position="1"/>
        <end position="23"/>
    </location>
</feature>
<gene>
    <name evidence="2" type="ORF">FAP39_16580</name>
</gene>
<evidence type="ECO:0000313" key="3">
    <source>
        <dbReference type="Proteomes" id="UP000306575"/>
    </source>
</evidence>
<dbReference type="Proteomes" id="UP000306575">
    <property type="component" value="Unassembled WGS sequence"/>
</dbReference>
<dbReference type="InterPro" id="IPR021409">
    <property type="entry name" value="DUF3047"/>
</dbReference>
<dbReference type="AlphaFoldDB" id="A0A4U7MSZ6"/>
<comment type="caution">
    <text evidence="2">The sequence shown here is derived from an EMBL/GenBank/DDBJ whole genome shotgun (WGS) entry which is preliminary data.</text>
</comment>
<organism evidence="2 3">
    <name type="scientific">Shimia litoralis</name>
    <dbReference type="NCBI Taxonomy" id="420403"/>
    <lineage>
        <taxon>Bacteria</taxon>
        <taxon>Pseudomonadati</taxon>
        <taxon>Pseudomonadota</taxon>
        <taxon>Alphaproteobacteria</taxon>
        <taxon>Rhodobacterales</taxon>
        <taxon>Roseobacteraceae</taxon>
    </lineage>
</organism>
<proteinExistence type="predicted"/>
<dbReference type="EMBL" id="SULI01000035">
    <property type="protein sequence ID" value="TKZ15866.1"/>
    <property type="molecule type" value="Genomic_DNA"/>
</dbReference>
<sequence>MTLSSRLSVAAFLCAVTLGSANAGPLLFDESWKEQGFFRFWSNDYLFLGHKLEVISDGTVSLVWRPLEPDLWNAKGARWTWEVREGVEGTNLRLRGGDDRNLAVYFVFTDPETANALTRNTARSLLRNQNTQALVYVWGGNQDSGSFLKSPYHPRLITRVLQPSKIGRHSEEVDLEADFRTAFGAEKGSLVGIGISADSDDTGGRILASIDNLELTAAK</sequence>
<name>A0A4U7MSZ6_9RHOB</name>
<evidence type="ECO:0000313" key="2">
    <source>
        <dbReference type="EMBL" id="TKZ15866.1"/>
    </source>
</evidence>
<keyword evidence="3" id="KW-1185">Reference proteome</keyword>